<feature type="signal peptide" evidence="2">
    <location>
        <begin position="1"/>
        <end position="19"/>
    </location>
</feature>
<dbReference type="AlphaFoldDB" id="A0A8H3F551"/>
<evidence type="ECO:0000313" key="4">
    <source>
        <dbReference type="Proteomes" id="UP000664169"/>
    </source>
</evidence>
<evidence type="ECO:0000256" key="2">
    <source>
        <dbReference type="SAM" id="SignalP"/>
    </source>
</evidence>
<evidence type="ECO:0008006" key="5">
    <source>
        <dbReference type="Google" id="ProtNLM"/>
    </source>
</evidence>
<dbReference type="PANTHER" id="PTHR34883:SF17">
    <property type="entry name" value="CUPREDOXIN"/>
    <property type="match status" value="1"/>
</dbReference>
<protein>
    <recommendedName>
        <fullName evidence="5">Cupredoxin</fullName>
    </recommendedName>
</protein>
<proteinExistence type="predicted"/>
<organism evidence="3 4">
    <name type="scientific">Gomphillus americanus</name>
    <dbReference type="NCBI Taxonomy" id="1940652"/>
    <lineage>
        <taxon>Eukaryota</taxon>
        <taxon>Fungi</taxon>
        <taxon>Dikarya</taxon>
        <taxon>Ascomycota</taxon>
        <taxon>Pezizomycotina</taxon>
        <taxon>Lecanoromycetes</taxon>
        <taxon>OSLEUM clade</taxon>
        <taxon>Ostropomycetidae</taxon>
        <taxon>Ostropales</taxon>
        <taxon>Graphidaceae</taxon>
        <taxon>Gomphilloideae</taxon>
        <taxon>Gomphillus</taxon>
    </lineage>
</organism>
<dbReference type="Proteomes" id="UP000664169">
    <property type="component" value="Unassembled WGS sequence"/>
</dbReference>
<feature type="region of interest" description="Disordered" evidence="1">
    <location>
        <begin position="161"/>
        <end position="210"/>
    </location>
</feature>
<sequence length="236" mass="23348">MHFINTVAASLLLAGSALAASGSSIVVHVVNVSVRGPNNTLTYSPQNTQAQPGEVVQFQFQNGNHSVAQSTFAQPCIPINNVMSNVTGFFSGFLPTPQPASSIPTYSVMVNNTKPVWFYCAQGKHCEKGMVGAINAPTTGDKTVAAFAALAAQVQGTIIPGGSNSTSSSDGSASSSASGSTTMATAATSGSSSSSTSASSSSSVPSSGAAAGSLFASSQQVLAGGFAAALLSAALL</sequence>
<gene>
    <name evidence="3" type="ORF">GOMPHAMPRED_008179</name>
</gene>
<keyword evidence="2" id="KW-0732">Signal</keyword>
<evidence type="ECO:0000313" key="3">
    <source>
        <dbReference type="EMBL" id="CAF9914511.1"/>
    </source>
</evidence>
<dbReference type="CDD" id="cd00920">
    <property type="entry name" value="Cupredoxin"/>
    <property type="match status" value="1"/>
</dbReference>
<feature type="chain" id="PRO_5034127522" description="Cupredoxin" evidence="2">
    <location>
        <begin position="20"/>
        <end position="236"/>
    </location>
</feature>
<dbReference type="InterPro" id="IPR008972">
    <property type="entry name" value="Cupredoxin"/>
</dbReference>
<dbReference type="Gene3D" id="2.60.40.420">
    <property type="entry name" value="Cupredoxins - blue copper proteins"/>
    <property type="match status" value="1"/>
</dbReference>
<accession>A0A8H3F551</accession>
<comment type="caution">
    <text evidence="3">The sequence shown here is derived from an EMBL/GenBank/DDBJ whole genome shotgun (WGS) entry which is preliminary data.</text>
</comment>
<name>A0A8H3F551_9LECA</name>
<dbReference type="SUPFAM" id="SSF49503">
    <property type="entry name" value="Cupredoxins"/>
    <property type="match status" value="1"/>
</dbReference>
<evidence type="ECO:0000256" key="1">
    <source>
        <dbReference type="SAM" id="MobiDB-lite"/>
    </source>
</evidence>
<keyword evidence="4" id="KW-1185">Reference proteome</keyword>
<reference evidence="3" key="1">
    <citation type="submission" date="2021-03" db="EMBL/GenBank/DDBJ databases">
        <authorList>
            <person name="Tagirdzhanova G."/>
        </authorList>
    </citation>
    <scope>NUCLEOTIDE SEQUENCE</scope>
</reference>
<dbReference type="PANTHER" id="PTHR34883">
    <property type="entry name" value="SERINE-RICH PROTEIN, PUTATIVE-RELATED-RELATED"/>
    <property type="match status" value="1"/>
</dbReference>
<dbReference type="OrthoDB" id="5421909at2759"/>
<dbReference type="InterPro" id="IPR052953">
    <property type="entry name" value="Ser-rich/MCO-related"/>
</dbReference>
<dbReference type="EMBL" id="CAJPDQ010000009">
    <property type="protein sequence ID" value="CAF9914511.1"/>
    <property type="molecule type" value="Genomic_DNA"/>
</dbReference>